<name>A0A5M3XWV5_9ACTN</name>
<organism evidence="2 3">
    <name type="scientific">Acrocarpospora pleiomorpha</name>
    <dbReference type="NCBI Taxonomy" id="90975"/>
    <lineage>
        <taxon>Bacteria</taxon>
        <taxon>Bacillati</taxon>
        <taxon>Actinomycetota</taxon>
        <taxon>Actinomycetes</taxon>
        <taxon>Streptosporangiales</taxon>
        <taxon>Streptosporangiaceae</taxon>
        <taxon>Acrocarpospora</taxon>
    </lineage>
</organism>
<gene>
    <name evidence="2" type="ORF">Aple_083610</name>
</gene>
<dbReference type="AlphaFoldDB" id="A0A5M3XWV5"/>
<evidence type="ECO:0000256" key="1">
    <source>
        <dbReference type="SAM" id="MobiDB-lite"/>
    </source>
</evidence>
<sequence length="102" mass="10109">MESDVDASTEGTDGPMPACDADDSIAEGDTGGDANTESEADESADSPILTSAVEADDLAAKGGVDGGGFAAVAGWGDSGVVVRWARSWPGVQSAFRGIDGQT</sequence>
<reference evidence="2 3" key="1">
    <citation type="submission" date="2019-10" db="EMBL/GenBank/DDBJ databases">
        <title>Whole genome shotgun sequence of Acrocarpospora pleiomorpha NBRC 16267.</title>
        <authorList>
            <person name="Ichikawa N."/>
            <person name="Kimura A."/>
            <person name="Kitahashi Y."/>
            <person name="Komaki H."/>
            <person name="Oguchi A."/>
        </authorList>
    </citation>
    <scope>NUCLEOTIDE SEQUENCE [LARGE SCALE GENOMIC DNA]</scope>
    <source>
        <strain evidence="2 3">NBRC 16267</strain>
    </source>
</reference>
<protein>
    <submittedName>
        <fullName evidence="2">Uncharacterized protein</fullName>
    </submittedName>
</protein>
<dbReference type="Proteomes" id="UP000377595">
    <property type="component" value="Unassembled WGS sequence"/>
</dbReference>
<comment type="caution">
    <text evidence="2">The sequence shown here is derived from an EMBL/GenBank/DDBJ whole genome shotgun (WGS) entry which is preliminary data.</text>
</comment>
<dbReference type="EMBL" id="BLAF01000068">
    <property type="protein sequence ID" value="GES25462.1"/>
    <property type="molecule type" value="Genomic_DNA"/>
</dbReference>
<accession>A0A5M3XWV5</accession>
<proteinExistence type="predicted"/>
<keyword evidence="3" id="KW-1185">Reference proteome</keyword>
<feature type="region of interest" description="Disordered" evidence="1">
    <location>
        <begin position="1"/>
        <end position="48"/>
    </location>
</feature>
<evidence type="ECO:0000313" key="3">
    <source>
        <dbReference type="Proteomes" id="UP000377595"/>
    </source>
</evidence>
<evidence type="ECO:0000313" key="2">
    <source>
        <dbReference type="EMBL" id="GES25462.1"/>
    </source>
</evidence>